<evidence type="ECO:0000256" key="8">
    <source>
        <dbReference type="ARBA" id="ARBA00022915"/>
    </source>
</evidence>
<dbReference type="Proteomes" id="UP000051739">
    <property type="component" value="Unassembled WGS sequence"/>
</dbReference>
<evidence type="ECO:0000256" key="1">
    <source>
        <dbReference type="ARBA" id="ARBA00001941"/>
    </source>
</evidence>
<evidence type="ECO:0000256" key="7">
    <source>
        <dbReference type="ARBA" id="ARBA00022833"/>
    </source>
</evidence>
<dbReference type="AlphaFoldDB" id="A0A0R1V8Y7"/>
<evidence type="ECO:0000256" key="6">
    <source>
        <dbReference type="ARBA" id="ARBA00022801"/>
    </source>
</evidence>
<dbReference type="RefSeq" id="WP_056937494.1">
    <property type="nucleotide sequence ID" value="NZ_AZFN01000014.1"/>
</dbReference>
<dbReference type="GO" id="GO:0019877">
    <property type="term" value="P:diaminopimelate biosynthetic process"/>
    <property type="evidence" value="ECO:0007669"/>
    <property type="project" value="UniProtKB-KW"/>
</dbReference>
<dbReference type="InterPro" id="IPR010182">
    <property type="entry name" value="ArgE/DapE"/>
</dbReference>
<evidence type="ECO:0000313" key="12">
    <source>
        <dbReference type="EMBL" id="KRM01959.1"/>
    </source>
</evidence>
<proteinExistence type="inferred from homology"/>
<feature type="domain" description="Peptidase M20 dimerisation" evidence="11">
    <location>
        <begin position="174"/>
        <end position="275"/>
    </location>
</feature>
<dbReference type="NCBIfam" id="TIGR01910">
    <property type="entry name" value="DapE-ArgE"/>
    <property type="match status" value="1"/>
</dbReference>
<dbReference type="CDD" id="cd08659">
    <property type="entry name" value="M20_ArgE_DapE-like"/>
    <property type="match status" value="1"/>
</dbReference>
<keyword evidence="9" id="KW-0457">Lysine biosynthesis</keyword>
<evidence type="ECO:0000256" key="3">
    <source>
        <dbReference type="ARBA" id="ARBA00006247"/>
    </source>
</evidence>
<evidence type="ECO:0000259" key="11">
    <source>
        <dbReference type="Pfam" id="PF07687"/>
    </source>
</evidence>
<dbReference type="PANTHER" id="PTHR43808">
    <property type="entry name" value="ACETYLORNITHINE DEACETYLASE"/>
    <property type="match status" value="1"/>
</dbReference>
<dbReference type="InterPro" id="IPR036264">
    <property type="entry name" value="Bact_exopeptidase_dim_dom"/>
</dbReference>
<comment type="cofactor">
    <cofactor evidence="2">
        <name>Zn(2+)</name>
        <dbReference type="ChEBI" id="CHEBI:29105"/>
    </cofactor>
</comment>
<keyword evidence="4" id="KW-0028">Amino-acid biosynthesis</keyword>
<keyword evidence="10" id="KW-0170">Cobalt</keyword>
<dbReference type="GO" id="GO:0016787">
    <property type="term" value="F:hydrolase activity"/>
    <property type="evidence" value="ECO:0007669"/>
    <property type="project" value="UniProtKB-KW"/>
</dbReference>
<dbReference type="Pfam" id="PF01546">
    <property type="entry name" value="Peptidase_M20"/>
    <property type="match status" value="1"/>
</dbReference>
<keyword evidence="13" id="KW-1185">Reference proteome</keyword>
<dbReference type="GO" id="GO:0009085">
    <property type="term" value="P:lysine biosynthetic process"/>
    <property type="evidence" value="ECO:0007669"/>
    <property type="project" value="UniProtKB-KW"/>
</dbReference>
<sequence>MKPTQQLQILKDIIGIPSENQNEAAVADYIEQLFTPFSNVQIDRLTYAPGRDNIMVTVGNGQPTLVLTGHMDTVKAGDLKKWTSDPFQAEVRNGKLYGRGASDMKSGLAAIIVTLLEIVQSGKPVTGTIKLIGTVGEETGEYGAAQVTKAGWLDGADAVIIAEPNSGFHEITYTAKGVIDYRVTSKGKSAHSARPHLGINAIDKLLLFYQRMQTAMQQFDQVDPVLGEVVHNVTLIKGGEQVNTIPEDASLMGNIRTIPIYPNQMFYDVIEGLIEDLNQDPTTDLKLEYSFPEEAVPGRSDSPLMKLAQTVYEDLFGFIPEPVGAVSANEAAEFVHAQGDFDIIDFGPGSETSHAIDEYVPVSDYQKAIAFYHAFIQAFFTKE</sequence>
<keyword evidence="5" id="KW-0479">Metal-binding</keyword>
<dbReference type="SUPFAM" id="SSF53187">
    <property type="entry name" value="Zn-dependent exopeptidases"/>
    <property type="match status" value="1"/>
</dbReference>
<dbReference type="Gene3D" id="3.40.630.10">
    <property type="entry name" value="Zn peptidases"/>
    <property type="match status" value="1"/>
</dbReference>
<dbReference type="GO" id="GO:0046872">
    <property type="term" value="F:metal ion binding"/>
    <property type="evidence" value="ECO:0007669"/>
    <property type="project" value="UniProtKB-KW"/>
</dbReference>
<comment type="similarity">
    <text evidence="3">Belongs to the peptidase M20A family.</text>
</comment>
<keyword evidence="7" id="KW-0862">Zinc</keyword>
<comment type="caution">
    <text evidence="12">The sequence shown here is derived from an EMBL/GenBank/DDBJ whole genome shotgun (WGS) entry which is preliminary data.</text>
</comment>
<dbReference type="NCBIfam" id="NF006365">
    <property type="entry name" value="PRK08588.1"/>
    <property type="match status" value="1"/>
</dbReference>
<keyword evidence="6" id="KW-0378">Hydrolase</keyword>
<dbReference type="PATRIC" id="fig|1423749.3.peg.446"/>
<dbReference type="SUPFAM" id="SSF55031">
    <property type="entry name" value="Bacterial exopeptidase dimerisation domain"/>
    <property type="match status" value="1"/>
</dbReference>
<dbReference type="InterPro" id="IPR002933">
    <property type="entry name" value="Peptidase_M20"/>
</dbReference>
<organism evidence="12 13">
    <name type="scientific">Limosilactobacillus gastricus DSM 16045</name>
    <dbReference type="NCBI Taxonomy" id="1423749"/>
    <lineage>
        <taxon>Bacteria</taxon>
        <taxon>Bacillati</taxon>
        <taxon>Bacillota</taxon>
        <taxon>Bacilli</taxon>
        <taxon>Lactobacillales</taxon>
        <taxon>Lactobacillaceae</taxon>
        <taxon>Limosilactobacillus</taxon>
    </lineage>
</organism>
<evidence type="ECO:0000256" key="9">
    <source>
        <dbReference type="ARBA" id="ARBA00023154"/>
    </source>
</evidence>
<dbReference type="InterPro" id="IPR050072">
    <property type="entry name" value="Peptidase_M20A"/>
</dbReference>
<comment type="cofactor">
    <cofactor evidence="1">
        <name>Co(2+)</name>
        <dbReference type="ChEBI" id="CHEBI:48828"/>
    </cofactor>
</comment>
<evidence type="ECO:0000313" key="13">
    <source>
        <dbReference type="Proteomes" id="UP000051739"/>
    </source>
</evidence>
<evidence type="ECO:0000256" key="5">
    <source>
        <dbReference type="ARBA" id="ARBA00022723"/>
    </source>
</evidence>
<accession>A0A0R1V8Y7</accession>
<gene>
    <name evidence="12" type="ORF">FC60_GL000443</name>
</gene>
<dbReference type="Pfam" id="PF07687">
    <property type="entry name" value="M20_dimer"/>
    <property type="match status" value="1"/>
</dbReference>
<dbReference type="InterPro" id="IPR011650">
    <property type="entry name" value="Peptidase_M20_dimer"/>
</dbReference>
<evidence type="ECO:0000256" key="4">
    <source>
        <dbReference type="ARBA" id="ARBA00022605"/>
    </source>
</evidence>
<keyword evidence="8" id="KW-0220">Diaminopimelate biosynthesis</keyword>
<dbReference type="EMBL" id="AZFN01000014">
    <property type="protein sequence ID" value="KRM01959.1"/>
    <property type="molecule type" value="Genomic_DNA"/>
</dbReference>
<protein>
    <submittedName>
        <fullName evidence="12">Succinyl-diaminopimelate desuccinylase</fullName>
    </submittedName>
</protein>
<evidence type="ECO:0000256" key="2">
    <source>
        <dbReference type="ARBA" id="ARBA00001947"/>
    </source>
</evidence>
<reference evidence="12 13" key="1">
    <citation type="journal article" date="2015" name="Genome Announc.">
        <title>Expanding the biotechnology potential of lactobacilli through comparative genomics of 213 strains and associated genera.</title>
        <authorList>
            <person name="Sun Z."/>
            <person name="Harris H.M."/>
            <person name="McCann A."/>
            <person name="Guo C."/>
            <person name="Argimon S."/>
            <person name="Zhang W."/>
            <person name="Yang X."/>
            <person name="Jeffery I.B."/>
            <person name="Cooney J.C."/>
            <person name="Kagawa T.F."/>
            <person name="Liu W."/>
            <person name="Song Y."/>
            <person name="Salvetti E."/>
            <person name="Wrobel A."/>
            <person name="Rasinkangas P."/>
            <person name="Parkhill J."/>
            <person name="Rea M.C."/>
            <person name="O'Sullivan O."/>
            <person name="Ritari J."/>
            <person name="Douillard F.P."/>
            <person name="Paul Ross R."/>
            <person name="Yang R."/>
            <person name="Briner A.E."/>
            <person name="Felis G.E."/>
            <person name="de Vos W.M."/>
            <person name="Barrangou R."/>
            <person name="Klaenhammer T.R."/>
            <person name="Caufield P.W."/>
            <person name="Cui Y."/>
            <person name="Zhang H."/>
            <person name="O'Toole P.W."/>
        </authorList>
    </citation>
    <scope>NUCLEOTIDE SEQUENCE [LARGE SCALE GENOMIC DNA]</scope>
    <source>
        <strain evidence="12 13">DSM 16045</strain>
    </source>
</reference>
<dbReference type="PANTHER" id="PTHR43808:SF8">
    <property type="entry name" value="PEPTIDASE M20 DIMERISATION DOMAIN-CONTAINING PROTEIN"/>
    <property type="match status" value="1"/>
</dbReference>
<evidence type="ECO:0000256" key="10">
    <source>
        <dbReference type="ARBA" id="ARBA00023285"/>
    </source>
</evidence>
<dbReference type="Gene3D" id="3.30.70.360">
    <property type="match status" value="1"/>
</dbReference>
<name>A0A0R1V8Y7_9LACO</name>